<dbReference type="InterPro" id="IPR001926">
    <property type="entry name" value="TrpB-like_PALP"/>
</dbReference>
<dbReference type="GO" id="GO:0003941">
    <property type="term" value="F:L-serine ammonia-lyase activity"/>
    <property type="evidence" value="ECO:0007669"/>
    <property type="project" value="TreeGrafter"/>
</dbReference>
<evidence type="ECO:0000256" key="2">
    <source>
        <dbReference type="ARBA" id="ARBA00022898"/>
    </source>
</evidence>
<dbReference type="Gene3D" id="3.40.50.1100">
    <property type="match status" value="2"/>
</dbReference>
<dbReference type="GO" id="GO:0006565">
    <property type="term" value="P:L-serine catabolic process"/>
    <property type="evidence" value="ECO:0007669"/>
    <property type="project" value="TreeGrafter"/>
</dbReference>
<evidence type="ECO:0000313" key="5">
    <source>
        <dbReference type="EMBL" id="NEB92884.1"/>
    </source>
</evidence>
<dbReference type="RefSeq" id="WP_164188799.1">
    <property type="nucleotide sequence ID" value="NZ_JAAGMR010000177.1"/>
</dbReference>
<comment type="cofactor">
    <cofactor evidence="1">
        <name>pyridoxal 5'-phosphate</name>
        <dbReference type="ChEBI" id="CHEBI:597326"/>
    </cofactor>
</comment>
<dbReference type="Pfam" id="PF00291">
    <property type="entry name" value="PALP"/>
    <property type="match status" value="1"/>
</dbReference>
<keyword evidence="2" id="KW-0663">Pyridoxal phosphate</keyword>
<evidence type="ECO:0000259" key="4">
    <source>
        <dbReference type="Pfam" id="PF00291"/>
    </source>
</evidence>
<feature type="domain" description="Tryptophan synthase beta chain-like PALP" evidence="4">
    <location>
        <begin position="23"/>
        <end position="300"/>
    </location>
</feature>
<dbReference type="InterPro" id="IPR036052">
    <property type="entry name" value="TrpB-like_PALP_sf"/>
</dbReference>
<dbReference type="GO" id="GO:0004794">
    <property type="term" value="F:threonine deaminase activity"/>
    <property type="evidence" value="ECO:0007669"/>
    <property type="project" value="TreeGrafter"/>
</dbReference>
<dbReference type="PANTHER" id="PTHR48078">
    <property type="entry name" value="THREONINE DEHYDRATASE, MITOCHONDRIAL-RELATED"/>
    <property type="match status" value="1"/>
</dbReference>
<gene>
    <name evidence="5" type="ORF">G3I21_14485</name>
</gene>
<dbReference type="PANTHER" id="PTHR48078:SF6">
    <property type="entry name" value="L-THREONINE DEHYDRATASE CATABOLIC TDCB"/>
    <property type="match status" value="1"/>
</dbReference>
<proteinExistence type="predicted"/>
<keyword evidence="3" id="KW-0456">Lyase</keyword>
<name>A0A7K3QSJ1_9ACTN</name>
<comment type="caution">
    <text evidence="5">The sequence shown here is derived from an EMBL/GenBank/DDBJ whole genome shotgun (WGS) entry which is preliminary data.</text>
</comment>
<dbReference type="GO" id="GO:0009097">
    <property type="term" value="P:isoleucine biosynthetic process"/>
    <property type="evidence" value="ECO:0007669"/>
    <property type="project" value="TreeGrafter"/>
</dbReference>
<accession>A0A7K3QSJ1</accession>
<protein>
    <submittedName>
        <fullName evidence="5">Threonine/serine dehydratase</fullName>
    </submittedName>
</protein>
<dbReference type="GO" id="GO:0006567">
    <property type="term" value="P:L-threonine catabolic process"/>
    <property type="evidence" value="ECO:0007669"/>
    <property type="project" value="TreeGrafter"/>
</dbReference>
<evidence type="ECO:0000256" key="1">
    <source>
        <dbReference type="ARBA" id="ARBA00001933"/>
    </source>
</evidence>
<dbReference type="Proteomes" id="UP000470520">
    <property type="component" value="Unassembled WGS sequence"/>
</dbReference>
<evidence type="ECO:0000313" key="6">
    <source>
        <dbReference type="Proteomes" id="UP000470520"/>
    </source>
</evidence>
<dbReference type="EMBL" id="JAAGMR010000177">
    <property type="protein sequence ID" value="NEB92884.1"/>
    <property type="molecule type" value="Genomic_DNA"/>
</dbReference>
<dbReference type="AlphaFoldDB" id="A0A7K3QSJ1"/>
<reference evidence="5 6" key="1">
    <citation type="submission" date="2020-01" db="EMBL/GenBank/DDBJ databases">
        <title>Insect and environment-associated Actinomycetes.</title>
        <authorList>
            <person name="Currrie C."/>
            <person name="Chevrette M."/>
            <person name="Carlson C."/>
            <person name="Stubbendieck R."/>
            <person name="Wendt-Pienkowski E."/>
        </authorList>
    </citation>
    <scope>NUCLEOTIDE SEQUENCE [LARGE SCALE GENOMIC DNA]</scope>
    <source>
        <strain evidence="5 6">SID7754</strain>
    </source>
</reference>
<dbReference type="CDD" id="cd01562">
    <property type="entry name" value="Thr-dehyd"/>
    <property type="match status" value="1"/>
</dbReference>
<dbReference type="SUPFAM" id="SSF53686">
    <property type="entry name" value="Tryptophan synthase beta subunit-like PLP-dependent enzymes"/>
    <property type="match status" value="1"/>
</dbReference>
<organism evidence="5 6">
    <name type="scientific">Streptomyces bauhiniae</name>
    <dbReference type="NCBI Taxonomy" id="2340725"/>
    <lineage>
        <taxon>Bacteria</taxon>
        <taxon>Bacillati</taxon>
        <taxon>Actinomycetota</taxon>
        <taxon>Actinomycetes</taxon>
        <taxon>Kitasatosporales</taxon>
        <taxon>Streptomycetaceae</taxon>
        <taxon>Streptomyces</taxon>
    </lineage>
</organism>
<evidence type="ECO:0000256" key="3">
    <source>
        <dbReference type="ARBA" id="ARBA00023239"/>
    </source>
</evidence>
<sequence length="320" mass="32405">MTALPTRLGLADVRAAADRIAARVRRTPLLALDALPGLLLKGEHLQHSGSFKVRGAANAMAGVTADEIVAGSSGNHGIAVARNGRALGVPVTVVMAAGASSDKERVIRSLGARVLRVDGGVAERERQALAHAQRTGALLVPSSDHELVVAGQGTVGLEIFEQAPEVDTVFVPTGGGGLLAGICLAARAARRPVRVVGVEPAGVDRYARSLAAGRPVAVPPSATVADGLRGQRPGAVTFPIVQERVDALIEVTDEAILAAMRMLHRAGVAAEPSGSVALAGALCPAGRRLHGERVAVVVSGGNTPAALSAGLPCRPPGDPV</sequence>
<dbReference type="InterPro" id="IPR050147">
    <property type="entry name" value="Ser/Thr_Dehydratase"/>
</dbReference>